<dbReference type="InterPro" id="IPR029424">
    <property type="entry name" value="MMS22L_C"/>
</dbReference>
<dbReference type="Pfam" id="PF14910">
    <property type="entry name" value="MMS22L_N"/>
    <property type="match status" value="1"/>
</dbReference>
<evidence type="ECO:0000256" key="7">
    <source>
        <dbReference type="ARBA" id="ARBA00022853"/>
    </source>
</evidence>
<evidence type="ECO:0000256" key="4">
    <source>
        <dbReference type="ARBA" id="ARBA00021061"/>
    </source>
</evidence>
<evidence type="ECO:0000256" key="8">
    <source>
        <dbReference type="ARBA" id="ARBA00023204"/>
    </source>
</evidence>
<dbReference type="GO" id="GO:0000724">
    <property type="term" value="P:double-strand break repair via homologous recombination"/>
    <property type="evidence" value="ECO:0007669"/>
    <property type="project" value="InterPro"/>
</dbReference>
<name>A0A1W0WBS6_HYPEX</name>
<evidence type="ECO:0000259" key="12">
    <source>
        <dbReference type="Pfam" id="PF14911"/>
    </source>
</evidence>
<proteinExistence type="inferred from homology"/>
<sequence>MSVCQSCFLNRRSSLDETVETFLRDSRGSLLSWECSGLSTDAFAKMPFSKQSSGDATTDVNDVYLMLRKRLSKLRERKAAIDFRRESTENGTDTAAFLRTFLQHLVHRIRGLKKLEGSSSLQDFHVVSRCWKFIKGLLMLLGNLSDEAVTTTGLSLVNHTRSENAHVYLHAHLELLALAFIAATEIEKLFPQFVPELYNDIVWMDPAPSPATSLSSHISSFATESLTRFAAAENSKMQKSNWIQHLSCRPFPCNCFVHLLWLLRTGPASTPLTFPAVLVSVLSETIVTSRRWTTTLSPTAGDENLQSDIITMPLAPSLVDASDFALWIVSHLIDFVGENSQTEISVKNIPLEKLLAGRVLQPVLASLDSRWNESKLRYVITCLHRIQTVAGPQTECLVTLLDFFFRHMNENYSLLGSSVEGLQMIYDQPFQWMEKWTAAEIDTTTAGSSWQPHGNESSFELFLRTLMSSFRLGPDTWKRMKGRLLSKLHGKFFESLSMSGWSRIFDLALSLTGRTNDQTDFSQYFCDVVLDSALTTSAAASKTKLIWCGFLAVIAMCLHRNAEFLGLARKLTSEFDTFCRCVRSESKSSRLDVSTTSALWTVALVYIESWEGLLTAQPESLTLIGTLLSPGISDLIHAYPEEAKVSKLLTLLDDLLVAYVRKHPDWRVQLAQSSARCHATFVKSYFTHVLPSVKRLTLQRNTAYTDHIALIAVNCTAIGCFHGATGDDSPASLFQFFAVADEIAPEITASYLLQLMQKQDVLSFFGFDEAMQASIIHSWVRCVIELGDDYHDVEGLSREVAKLSDVSKYRITGAAGGPSIFYSFVVKCGTSFDQLTLYTERISLQQKLQCFFADLGKFFGSVLRYAPTPERVFNAVRIVGCILERCASALYVRAKLNSILRQTMDAVLFGTESALVTQSLQAHLPLYVTALCKLDFEGDPQVRDLLAATIRNYLPKCDSGPVEKHPLMISFRQSLLTRPRSSIFAIGVICNTFLLHITVPQNAAVAASFLVTLLPHVPRDLFIESVPVVFAGGLEAFLQPHERLRNAAKFLIGNALAAYLANPYDETRNAMASSLRQKCLAIMQSQPANTFLLLNVIADQCPVLLREILPFLAQVCSGKVPSYPMYQNAAARESYEALQRKMEQAGL</sequence>
<evidence type="ECO:0000256" key="6">
    <source>
        <dbReference type="ARBA" id="ARBA00022763"/>
    </source>
</evidence>
<evidence type="ECO:0000256" key="9">
    <source>
        <dbReference type="ARBA" id="ARBA00023242"/>
    </source>
</evidence>
<dbReference type="GO" id="GO:0031297">
    <property type="term" value="P:replication fork processing"/>
    <property type="evidence" value="ECO:0007669"/>
    <property type="project" value="InterPro"/>
</dbReference>
<evidence type="ECO:0000256" key="2">
    <source>
        <dbReference type="ARBA" id="ARBA00004286"/>
    </source>
</evidence>
<dbReference type="GO" id="GO:0043596">
    <property type="term" value="C:nuclear replication fork"/>
    <property type="evidence" value="ECO:0007669"/>
    <property type="project" value="TreeGrafter"/>
</dbReference>
<evidence type="ECO:0000256" key="1">
    <source>
        <dbReference type="ARBA" id="ARBA00004123"/>
    </source>
</evidence>
<keyword evidence="6" id="KW-0227">DNA damage</keyword>
<keyword evidence="9" id="KW-0539">Nucleus</keyword>
<dbReference type="InterPro" id="IPR042320">
    <property type="entry name" value="MMS22-like"/>
</dbReference>
<evidence type="ECO:0000256" key="10">
    <source>
        <dbReference type="ARBA" id="ARBA00033326"/>
    </source>
</evidence>
<dbReference type="InterPro" id="IPR029425">
    <property type="entry name" value="MMS22L_N"/>
</dbReference>
<evidence type="ECO:0000313" key="14">
    <source>
        <dbReference type="Proteomes" id="UP000192578"/>
    </source>
</evidence>
<reference evidence="14" key="1">
    <citation type="submission" date="2017-01" db="EMBL/GenBank/DDBJ databases">
        <title>Comparative genomics of anhydrobiosis in the tardigrade Hypsibius dujardini.</title>
        <authorList>
            <person name="Yoshida Y."/>
            <person name="Koutsovoulos G."/>
            <person name="Laetsch D."/>
            <person name="Stevens L."/>
            <person name="Kumar S."/>
            <person name="Horikawa D."/>
            <person name="Ishino K."/>
            <person name="Komine S."/>
            <person name="Tomita M."/>
            <person name="Blaxter M."/>
            <person name="Arakawa K."/>
        </authorList>
    </citation>
    <scope>NUCLEOTIDE SEQUENCE [LARGE SCALE GENOMIC DNA]</scope>
    <source>
        <strain evidence="14">Z151</strain>
    </source>
</reference>
<comment type="similarity">
    <text evidence="3">Belongs to the MMS22 family. MMS22L subfamily.</text>
</comment>
<dbReference type="PANTHER" id="PTHR28547">
    <property type="entry name" value="PROTEIN MMS22-LIKE"/>
    <property type="match status" value="1"/>
</dbReference>
<keyword evidence="7" id="KW-0156">Chromatin regulator</keyword>
<dbReference type="Pfam" id="PF14911">
    <property type="entry name" value="MMS22L_C"/>
    <property type="match status" value="1"/>
</dbReference>
<accession>A0A1W0WBS6</accession>
<keyword evidence="14" id="KW-1185">Reference proteome</keyword>
<protein>
    <recommendedName>
        <fullName evidence="4">Protein MMS22-like</fullName>
    </recommendedName>
    <alternativeName>
        <fullName evidence="10">Methyl methanesulfonate-sensitivity protein 22-like</fullName>
    </alternativeName>
</protein>
<gene>
    <name evidence="13" type="ORF">BV898_13103</name>
</gene>
<dbReference type="OrthoDB" id="6346273at2759"/>
<dbReference type="Proteomes" id="UP000192578">
    <property type="component" value="Unassembled WGS sequence"/>
</dbReference>
<evidence type="ECO:0000256" key="5">
    <source>
        <dbReference type="ARBA" id="ARBA00022454"/>
    </source>
</evidence>
<comment type="caution">
    <text evidence="13">The sequence shown here is derived from an EMBL/GenBank/DDBJ whole genome shotgun (WGS) entry which is preliminary data.</text>
</comment>
<dbReference type="AlphaFoldDB" id="A0A1W0WBS6"/>
<comment type="subcellular location">
    <subcellularLocation>
        <location evidence="2">Chromosome</location>
    </subcellularLocation>
    <subcellularLocation>
        <location evidence="1">Nucleus</location>
    </subcellularLocation>
</comment>
<evidence type="ECO:0000259" key="11">
    <source>
        <dbReference type="Pfam" id="PF14910"/>
    </source>
</evidence>
<evidence type="ECO:0000313" key="13">
    <source>
        <dbReference type="EMBL" id="OQV12613.1"/>
    </source>
</evidence>
<dbReference type="PANTHER" id="PTHR28547:SF1">
    <property type="entry name" value="PROTEIN MMS22-LIKE"/>
    <property type="match status" value="1"/>
</dbReference>
<dbReference type="EMBL" id="MTYJ01000140">
    <property type="protein sequence ID" value="OQV12613.1"/>
    <property type="molecule type" value="Genomic_DNA"/>
</dbReference>
<feature type="domain" description="Protein MMS22-like N-terminal" evidence="11">
    <location>
        <begin position="319"/>
        <end position="673"/>
    </location>
</feature>
<keyword evidence="5" id="KW-0158">Chromosome</keyword>
<dbReference type="GO" id="GO:0006325">
    <property type="term" value="P:chromatin organization"/>
    <property type="evidence" value="ECO:0007669"/>
    <property type="project" value="UniProtKB-KW"/>
</dbReference>
<keyword evidence="8" id="KW-0234">DNA repair</keyword>
<dbReference type="SUPFAM" id="SSF48371">
    <property type="entry name" value="ARM repeat"/>
    <property type="match status" value="1"/>
</dbReference>
<dbReference type="InterPro" id="IPR016024">
    <property type="entry name" value="ARM-type_fold"/>
</dbReference>
<organism evidence="13 14">
    <name type="scientific">Hypsibius exemplaris</name>
    <name type="common">Freshwater tardigrade</name>
    <dbReference type="NCBI Taxonomy" id="2072580"/>
    <lineage>
        <taxon>Eukaryota</taxon>
        <taxon>Metazoa</taxon>
        <taxon>Ecdysozoa</taxon>
        <taxon>Tardigrada</taxon>
        <taxon>Eutardigrada</taxon>
        <taxon>Parachela</taxon>
        <taxon>Hypsibioidea</taxon>
        <taxon>Hypsibiidae</taxon>
        <taxon>Hypsibius</taxon>
    </lineage>
</organism>
<feature type="domain" description="MMS22-like C-terminal" evidence="12">
    <location>
        <begin position="799"/>
        <end position="1141"/>
    </location>
</feature>
<evidence type="ECO:0000256" key="3">
    <source>
        <dbReference type="ARBA" id="ARBA00006585"/>
    </source>
</evidence>